<dbReference type="EMBL" id="SRLO01000120">
    <property type="protein sequence ID" value="TNN73859.1"/>
    <property type="molecule type" value="Genomic_DNA"/>
</dbReference>
<sequence length="165" mass="18349">MHREEPLEDTANGVPAETTTLELFTEPHQLIAESQSMSFPSAQRGVNVVREAAPLHCDAAPPLRSLPGVEPRQQRSESESESGCRSRAVRTLVNTVAVMDFIGGALEALCVLGSTWLAPHSKHHQNYKKQNLEPRRHRPFLETLHSGVRVVTSESNMRDYAPFID</sequence>
<proteinExistence type="predicted"/>
<feature type="compositionally biased region" description="Basic and acidic residues" evidence="1">
    <location>
        <begin position="72"/>
        <end position="84"/>
    </location>
</feature>
<evidence type="ECO:0000256" key="1">
    <source>
        <dbReference type="SAM" id="MobiDB-lite"/>
    </source>
</evidence>
<dbReference type="AlphaFoldDB" id="A0A4Z2I726"/>
<accession>A0A4Z2I726</accession>
<feature type="region of interest" description="Disordered" evidence="1">
    <location>
        <begin position="59"/>
        <end position="85"/>
    </location>
</feature>
<evidence type="ECO:0000313" key="3">
    <source>
        <dbReference type="Proteomes" id="UP000314294"/>
    </source>
</evidence>
<reference evidence="2 3" key="1">
    <citation type="submission" date="2019-03" db="EMBL/GenBank/DDBJ databases">
        <title>First draft genome of Liparis tanakae, snailfish: a comprehensive survey of snailfish specific genes.</title>
        <authorList>
            <person name="Kim W."/>
            <person name="Song I."/>
            <person name="Jeong J.-H."/>
            <person name="Kim D."/>
            <person name="Kim S."/>
            <person name="Ryu S."/>
            <person name="Song J.Y."/>
            <person name="Lee S.K."/>
        </authorList>
    </citation>
    <scope>NUCLEOTIDE SEQUENCE [LARGE SCALE GENOMIC DNA]</scope>
    <source>
        <tissue evidence="2">Muscle</tissue>
    </source>
</reference>
<keyword evidence="3" id="KW-1185">Reference proteome</keyword>
<evidence type="ECO:0000313" key="2">
    <source>
        <dbReference type="EMBL" id="TNN73859.1"/>
    </source>
</evidence>
<dbReference type="Proteomes" id="UP000314294">
    <property type="component" value="Unassembled WGS sequence"/>
</dbReference>
<gene>
    <name evidence="2" type="ORF">EYF80_015876</name>
</gene>
<comment type="caution">
    <text evidence="2">The sequence shown here is derived from an EMBL/GenBank/DDBJ whole genome shotgun (WGS) entry which is preliminary data.</text>
</comment>
<protein>
    <submittedName>
        <fullName evidence="2">Uncharacterized protein</fullName>
    </submittedName>
</protein>
<organism evidence="2 3">
    <name type="scientific">Liparis tanakae</name>
    <name type="common">Tanaka's snailfish</name>
    <dbReference type="NCBI Taxonomy" id="230148"/>
    <lineage>
        <taxon>Eukaryota</taxon>
        <taxon>Metazoa</taxon>
        <taxon>Chordata</taxon>
        <taxon>Craniata</taxon>
        <taxon>Vertebrata</taxon>
        <taxon>Euteleostomi</taxon>
        <taxon>Actinopterygii</taxon>
        <taxon>Neopterygii</taxon>
        <taxon>Teleostei</taxon>
        <taxon>Neoteleostei</taxon>
        <taxon>Acanthomorphata</taxon>
        <taxon>Eupercaria</taxon>
        <taxon>Perciformes</taxon>
        <taxon>Cottioidei</taxon>
        <taxon>Cottales</taxon>
        <taxon>Liparidae</taxon>
        <taxon>Liparis</taxon>
    </lineage>
</organism>
<name>A0A4Z2I726_9TELE</name>